<dbReference type="EMBL" id="VSSQ01124518">
    <property type="protein sequence ID" value="MPN55368.1"/>
    <property type="molecule type" value="Genomic_DNA"/>
</dbReference>
<dbReference type="AlphaFoldDB" id="A0A645IVC6"/>
<comment type="caution">
    <text evidence="2">The sequence shown here is derived from an EMBL/GenBank/DDBJ whole genome shotgun (WGS) entry which is preliminary data.</text>
</comment>
<name>A0A645IVC6_9ZZZZ</name>
<keyword evidence="1" id="KW-0175">Coiled coil</keyword>
<reference evidence="2" key="1">
    <citation type="submission" date="2019-08" db="EMBL/GenBank/DDBJ databases">
        <authorList>
            <person name="Kucharzyk K."/>
            <person name="Murdoch R.W."/>
            <person name="Higgins S."/>
            <person name="Loffler F."/>
        </authorList>
    </citation>
    <scope>NUCLEOTIDE SEQUENCE</scope>
</reference>
<evidence type="ECO:0000256" key="1">
    <source>
        <dbReference type="SAM" id="Coils"/>
    </source>
</evidence>
<proteinExistence type="predicted"/>
<accession>A0A645IVC6</accession>
<protein>
    <submittedName>
        <fullName evidence="2">Uncharacterized protein</fullName>
    </submittedName>
</protein>
<evidence type="ECO:0000313" key="2">
    <source>
        <dbReference type="EMBL" id="MPN55368.1"/>
    </source>
</evidence>
<feature type="coiled-coil region" evidence="1">
    <location>
        <begin position="60"/>
        <end position="87"/>
    </location>
</feature>
<gene>
    <name evidence="2" type="ORF">SDC9_203050</name>
</gene>
<sequence>MCISAIAWSGFREIWVLFGYEDVAKDFEMPVDLMMYKEVFGVEGAKDENLFFRKYSIKRESENESNAAILKEKIEELEKLYSSLEVKDFEYPGM</sequence>
<organism evidence="2">
    <name type="scientific">bioreactor metagenome</name>
    <dbReference type="NCBI Taxonomy" id="1076179"/>
    <lineage>
        <taxon>unclassified sequences</taxon>
        <taxon>metagenomes</taxon>
        <taxon>ecological metagenomes</taxon>
    </lineage>
</organism>